<evidence type="ECO:0000256" key="10">
    <source>
        <dbReference type="RuleBase" id="RU004181"/>
    </source>
</evidence>
<dbReference type="RefSeq" id="WP_185127867.1">
    <property type="nucleotide sequence ID" value="NZ_JACJVO010000005.1"/>
</dbReference>
<accession>A0A7X0SHR1</accession>
<dbReference type="GO" id="GO:0004190">
    <property type="term" value="F:aspartic-type endopeptidase activity"/>
    <property type="evidence" value="ECO:0007669"/>
    <property type="project" value="UniProtKB-UniRule"/>
</dbReference>
<feature type="active site" evidence="9">
    <location>
        <position position="129"/>
    </location>
</feature>
<keyword evidence="8 9" id="KW-0472">Membrane</keyword>
<reference evidence="11 12" key="1">
    <citation type="submission" date="2020-08" db="EMBL/GenBank/DDBJ databases">
        <title>Cohnella phylogeny.</title>
        <authorList>
            <person name="Dunlap C."/>
        </authorList>
    </citation>
    <scope>NUCLEOTIDE SEQUENCE [LARGE SCALE GENOMIC DNA]</scope>
    <source>
        <strain evidence="11 12">CBP 2801</strain>
    </source>
</reference>
<sequence>MVVLLFYVLAAFVIAVDQLSKYWIREHLLMGESTQIWQGFIHVIRLENTGAAGSSFEGYGRWFVPIAVLIVAVVIYYRGKGKLKGRWMEIGTAFFVGGAIGNAIDRVLFNGVTDFIQLKGQGGVMNIADISLNIGMIVVLLTMLFTRRKPTSAPTIGSSEAR</sequence>
<keyword evidence="2 9" id="KW-1003">Cell membrane</keyword>
<dbReference type="PRINTS" id="PR00781">
    <property type="entry name" value="LIPOSIGPTASE"/>
</dbReference>
<dbReference type="Pfam" id="PF01252">
    <property type="entry name" value="Peptidase_A8"/>
    <property type="match status" value="1"/>
</dbReference>
<dbReference type="AlphaFoldDB" id="A0A7X0SHR1"/>
<feature type="active site" evidence="9">
    <location>
        <position position="114"/>
    </location>
</feature>
<evidence type="ECO:0000256" key="3">
    <source>
        <dbReference type="ARBA" id="ARBA00022670"/>
    </source>
</evidence>
<comment type="catalytic activity">
    <reaction evidence="9">
        <text>Release of signal peptides from bacterial membrane prolipoproteins. Hydrolyzes -Xaa-Yaa-Zaa-|-(S,diacylglyceryl)Cys-, in which Xaa is hydrophobic (preferably Leu), and Yaa (Ala or Ser) and Zaa (Gly or Ala) have small, neutral side chains.</text>
        <dbReference type="EC" id="3.4.23.36"/>
    </reaction>
</comment>
<comment type="caution">
    <text evidence="11">The sequence shown here is derived from an EMBL/GenBank/DDBJ whole genome shotgun (WGS) entry which is preliminary data.</text>
</comment>
<dbReference type="GO" id="GO:0006508">
    <property type="term" value="P:proteolysis"/>
    <property type="evidence" value="ECO:0007669"/>
    <property type="project" value="UniProtKB-KW"/>
</dbReference>
<name>A0A7X0SHR1_9BACL</name>
<organism evidence="11 12">
    <name type="scientific">Cohnella zeiphila</name>
    <dbReference type="NCBI Taxonomy" id="2761120"/>
    <lineage>
        <taxon>Bacteria</taxon>
        <taxon>Bacillati</taxon>
        <taxon>Bacillota</taxon>
        <taxon>Bacilli</taxon>
        <taxon>Bacillales</taxon>
        <taxon>Paenibacillaceae</taxon>
        <taxon>Cohnella</taxon>
    </lineage>
</organism>
<comment type="pathway">
    <text evidence="9">Protein modification; lipoprotein biosynthesis (signal peptide cleavage).</text>
</comment>
<keyword evidence="7 9" id="KW-1133">Transmembrane helix</keyword>
<evidence type="ECO:0000256" key="8">
    <source>
        <dbReference type="ARBA" id="ARBA00023136"/>
    </source>
</evidence>
<dbReference type="UniPathway" id="UPA00665"/>
<dbReference type="PANTHER" id="PTHR33695:SF1">
    <property type="entry name" value="LIPOPROTEIN SIGNAL PEPTIDASE"/>
    <property type="match status" value="1"/>
</dbReference>
<feature type="transmembrane region" description="Helical" evidence="9">
    <location>
        <begin position="62"/>
        <end position="79"/>
    </location>
</feature>
<evidence type="ECO:0000256" key="5">
    <source>
        <dbReference type="ARBA" id="ARBA00022750"/>
    </source>
</evidence>
<keyword evidence="5 9" id="KW-0064">Aspartyl protease</keyword>
<keyword evidence="3 9" id="KW-0645">Protease</keyword>
<gene>
    <name evidence="9 11" type="primary">lspA</name>
    <name evidence="11" type="ORF">H7C18_04750</name>
</gene>
<dbReference type="EC" id="3.4.23.36" evidence="9"/>
<proteinExistence type="inferred from homology"/>
<keyword evidence="4 9" id="KW-0812">Transmembrane</keyword>
<comment type="caution">
    <text evidence="9">Lacks conserved residue(s) required for the propagation of feature annotation.</text>
</comment>
<comment type="function">
    <text evidence="9">This protein specifically catalyzes the removal of signal peptides from prolipoproteins.</text>
</comment>
<feature type="transmembrane region" description="Helical" evidence="9">
    <location>
        <begin position="124"/>
        <end position="145"/>
    </location>
</feature>
<evidence type="ECO:0000256" key="1">
    <source>
        <dbReference type="ARBA" id="ARBA00006139"/>
    </source>
</evidence>
<evidence type="ECO:0000256" key="4">
    <source>
        <dbReference type="ARBA" id="ARBA00022692"/>
    </source>
</evidence>
<dbReference type="HAMAP" id="MF_00161">
    <property type="entry name" value="LspA"/>
    <property type="match status" value="1"/>
</dbReference>
<protein>
    <recommendedName>
        <fullName evidence="9">Lipoprotein signal peptidase</fullName>
        <ecNumber evidence="9">3.4.23.36</ecNumber>
    </recommendedName>
    <alternativeName>
        <fullName evidence="9">Prolipoprotein signal peptidase</fullName>
    </alternativeName>
    <alternativeName>
        <fullName evidence="9">Signal peptidase II</fullName>
        <shortName evidence="9">SPase II</shortName>
    </alternativeName>
</protein>
<dbReference type="GO" id="GO:0005886">
    <property type="term" value="C:plasma membrane"/>
    <property type="evidence" value="ECO:0007669"/>
    <property type="project" value="UniProtKB-SubCell"/>
</dbReference>
<feature type="transmembrane region" description="Helical" evidence="9">
    <location>
        <begin position="86"/>
        <end position="104"/>
    </location>
</feature>
<evidence type="ECO:0000313" key="12">
    <source>
        <dbReference type="Proteomes" id="UP000564644"/>
    </source>
</evidence>
<dbReference type="Proteomes" id="UP000564644">
    <property type="component" value="Unassembled WGS sequence"/>
</dbReference>
<keyword evidence="6 9" id="KW-0378">Hydrolase</keyword>
<evidence type="ECO:0000256" key="9">
    <source>
        <dbReference type="HAMAP-Rule" id="MF_00161"/>
    </source>
</evidence>
<dbReference type="EMBL" id="JACJVO010000005">
    <property type="protein sequence ID" value="MBB6730201.1"/>
    <property type="molecule type" value="Genomic_DNA"/>
</dbReference>
<comment type="subcellular location">
    <subcellularLocation>
        <location evidence="9">Cell membrane</location>
        <topology evidence="9">Multi-pass membrane protein</topology>
    </subcellularLocation>
</comment>
<dbReference type="PANTHER" id="PTHR33695">
    <property type="entry name" value="LIPOPROTEIN SIGNAL PEPTIDASE"/>
    <property type="match status" value="1"/>
</dbReference>
<keyword evidence="12" id="KW-1185">Reference proteome</keyword>
<dbReference type="InterPro" id="IPR001872">
    <property type="entry name" value="Peptidase_A8"/>
</dbReference>
<dbReference type="NCBIfam" id="TIGR00077">
    <property type="entry name" value="lspA"/>
    <property type="match status" value="1"/>
</dbReference>
<evidence type="ECO:0000256" key="2">
    <source>
        <dbReference type="ARBA" id="ARBA00022475"/>
    </source>
</evidence>
<evidence type="ECO:0000313" key="11">
    <source>
        <dbReference type="EMBL" id="MBB6730201.1"/>
    </source>
</evidence>
<evidence type="ECO:0000256" key="6">
    <source>
        <dbReference type="ARBA" id="ARBA00022801"/>
    </source>
</evidence>
<comment type="similarity">
    <text evidence="1 9 10">Belongs to the peptidase A8 family.</text>
</comment>
<evidence type="ECO:0000256" key="7">
    <source>
        <dbReference type="ARBA" id="ARBA00022989"/>
    </source>
</evidence>